<dbReference type="EMBL" id="LAZR01039806">
    <property type="protein sequence ID" value="KKL16082.1"/>
    <property type="molecule type" value="Genomic_DNA"/>
</dbReference>
<proteinExistence type="predicted"/>
<sequence length="107" mass="11771">MKEATLITLVVILGVLVFIAFHLDQLAIPEKPSITALVIVTAYSPSKRQTDDSPLITASNQAVRGDGVAVSRDLFLKGWTFGKKVWIQGIGLYTINDLMHPSKRNHL</sequence>
<protein>
    <submittedName>
        <fullName evidence="2">Uncharacterized protein</fullName>
    </submittedName>
</protein>
<feature type="non-terminal residue" evidence="2">
    <location>
        <position position="107"/>
    </location>
</feature>
<gene>
    <name evidence="2" type="ORF">LCGC14_2499180</name>
</gene>
<keyword evidence="1" id="KW-1133">Transmembrane helix</keyword>
<evidence type="ECO:0000313" key="2">
    <source>
        <dbReference type="EMBL" id="KKL16082.1"/>
    </source>
</evidence>
<organism evidence="2">
    <name type="scientific">marine sediment metagenome</name>
    <dbReference type="NCBI Taxonomy" id="412755"/>
    <lineage>
        <taxon>unclassified sequences</taxon>
        <taxon>metagenomes</taxon>
        <taxon>ecological metagenomes</taxon>
    </lineage>
</organism>
<keyword evidence="1" id="KW-0812">Transmembrane</keyword>
<keyword evidence="1" id="KW-0472">Membrane</keyword>
<reference evidence="2" key="1">
    <citation type="journal article" date="2015" name="Nature">
        <title>Complex archaea that bridge the gap between prokaryotes and eukaryotes.</title>
        <authorList>
            <person name="Spang A."/>
            <person name="Saw J.H."/>
            <person name="Jorgensen S.L."/>
            <person name="Zaremba-Niedzwiedzka K."/>
            <person name="Martijn J."/>
            <person name="Lind A.E."/>
            <person name="van Eijk R."/>
            <person name="Schleper C."/>
            <person name="Guy L."/>
            <person name="Ettema T.J."/>
        </authorList>
    </citation>
    <scope>NUCLEOTIDE SEQUENCE</scope>
</reference>
<evidence type="ECO:0000256" key="1">
    <source>
        <dbReference type="SAM" id="Phobius"/>
    </source>
</evidence>
<accession>A0A0F9BQF1</accession>
<comment type="caution">
    <text evidence="2">The sequence shown here is derived from an EMBL/GenBank/DDBJ whole genome shotgun (WGS) entry which is preliminary data.</text>
</comment>
<feature type="transmembrane region" description="Helical" evidence="1">
    <location>
        <begin position="6"/>
        <end position="23"/>
    </location>
</feature>
<dbReference type="CDD" id="cd22784">
    <property type="entry name" value="DPBB_MltA_YuiC-like"/>
    <property type="match status" value="1"/>
</dbReference>
<dbReference type="AlphaFoldDB" id="A0A0F9BQF1"/>
<name>A0A0F9BQF1_9ZZZZ</name>